<accession>A0ABT8F075</accession>
<gene>
    <name evidence="2" type="ORF">QWY29_20720</name>
</gene>
<dbReference type="RefSeq" id="WP_300963097.1">
    <property type="nucleotide sequence ID" value="NZ_JAUHJR010000263.1"/>
</dbReference>
<keyword evidence="1" id="KW-0472">Membrane</keyword>
<sequence>LGELLVSTIGFTGAWYGAAALLVIAAAVVSSMGETRAPSAAPEAKAPLIHRPALPAALGLLTSILPVGGFLAFAA</sequence>
<protein>
    <recommendedName>
        <fullName evidence="4">MFS transporter</fullName>
    </recommendedName>
</protein>
<evidence type="ECO:0000313" key="2">
    <source>
        <dbReference type="EMBL" id="MDN4163793.1"/>
    </source>
</evidence>
<dbReference type="EMBL" id="JAUHJR010000263">
    <property type="protein sequence ID" value="MDN4163793.1"/>
    <property type="molecule type" value="Genomic_DNA"/>
</dbReference>
<feature type="non-terminal residue" evidence="2">
    <location>
        <position position="1"/>
    </location>
</feature>
<proteinExistence type="predicted"/>
<keyword evidence="1" id="KW-1133">Transmembrane helix</keyword>
<dbReference type="Proteomes" id="UP001168537">
    <property type="component" value="Unassembled WGS sequence"/>
</dbReference>
<feature type="transmembrane region" description="Helical" evidence="1">
    <location>
        <begin position="14"/>
        <end position="32"/>
    </location>
</feature>
<reference evidence="2" key="1">
    <citation type="submission" date="2023-06" db="EMBL/GenBank/DDBJ databases">
        <title>Draft genome sequence of Nocardioides sp. SOB72.</title>
        <authorList>
            <person name="Zhang G."/>
        </authorList>
    </citation>
    <scope>NUCLEOTIDE SEQUENCE</scope>
    <source>
        <strain evidence="2">SOB72</strain>
    </source>
</reference>
<evidence type="ECO:0000313" key="3">
    <source>
        <dbReference type="Proteomes" id="UP001168537"/>
    </source>
</evidence>
<organism evidence="2 3">
    <name type="scientific">Nocardioides abyssi</name>
    <dbReference type="NCBI Taxonomy" id="3058370"/>
    <lineage>
        <taxon>Bacteria</taxon>
        <taxon>Bacillati</taxon>
        <taxon>Actinomycetota</taxon>
        <taxon>Actinomycetes</taxon>
        <taxon>Propionibacteriales</taxon>
        <taxon>Nocardioidaceae</taxon>
        <taxon>Nocardioides</taxon>
    </lineage>
</organism>
<feature type="transmembrane region" description="Helical" evidence="1">
    <location>
        <begin position="53"/>
        <end position="74"/>
    </location>
</feature>
<evidence type="ECO:0000256" key="1">
    <source>
        <dbReference type="SAM" id="Phobius"/>
    </source>
</evidence>
<feature type="non-terminal residue" evidence="2">
    <location>
        <position position="75"/>
    </location>
</feature>
<comment type="caution">
    <text evidence="2">The sequence shown here is derived from an EMBL/GenBank/DDBJ whole genome shotgun (WGS) entry which is preliminary data.</text>
</comment>
<keyword evidence="1" id="KW-0812">Transmembrane</keyword>
<name>A0ABT8F075_9ACTN</name>
<keyword evidence="3" id="KW-1185">Reference proteome</keyword>
<evidence type="ECO:0008006" key="4">
    <source>
        <dbReference type="Google" id="ProtNLM"/>
    </source>
</evidence>